<gene>
    <name evidence="2" type="ORF">B0T14DRAFT_78197</name>
</gene>
<reference evidence="2" key="1">
    <citation type="submission" date="2023-06" db="EMBL/GenBank/DDBJ databases">
        <title>Genome-scale phylogeny and comparative genomics of the fungal order Sordariales.</title>
        <authorList>
            <consortium name="Lawrence Berkeley National Laboratory"/>
            <person name="Hensen N."/>
            <person name="Bonometti L."/>
            <person name="Westerberg I."/>
            <person name="Brannstrom I.O."/>
            <person name="Guillou S."/>
            <person name="Cros-Aarteil S."/>
            <person name="Calhoun S."/>
            <person name="Haridas S."/>
            <person name="Kuo A."/>
            <person name="Mondo S."/>
            <person name="Pangilinan J."/>
            <person name="Riley R."/>
            <person name="Labutti K."/>
            <person name="Andreopoulos B."/>
            <person name="Lipzen A."/>
            <person name="Chen C."/>
            <person name="Yanf M."/>
            <person name="Daum C."/>
            <person name="Ng V."/>
            <person name="Clum A."/>
            <person name="Steindorff A."/>
            <person name="Ohm R."/>
            <person name="Martin F."/>
            <person name="Silar P."/>
            <person name="Natvig D."/>
            <person name="Lalanne C."/>
            <person name="Gautier V."/>
            <person name="Ament-Velasquez S.L."/>
            <person name="Kruys A."/>
            <person name="Hutchinson M.I."/>
            <person name="Powell A.J."/>
            <person name="Barry K."/>
            <person name="Miller A.N."/>
            <person name="Grigoriev I.V."/>
            <person name="Debuchy R."/>
            <person name="Gladieux P."/>
            <person name="Thoren M.H."/>
            <person name="Johannesson H."/>
        </authorList>
    </citation>
    <scope>NUCLEOTIDE SEQUENCE</scope>
    <source>
        <strain evidence="2">CBS 606.72</strain>
    </source>
</reference>
<feature type="region of interest" description="Disordered" evidence="1">
    <location>
        <begin position="1"/>
        <end position="47"/>
    </location>
</feature>
<dbReference type="Proteomes" id="UP001175000">
    <property type="component" value="Unassembled WGS sequence"/>
</dbReference>
<dbReference type="AlphaFoldDB" id="A0AA39XGW5"/>
<evidence type="ECO:0000313" key="3">
    <source>
        <dbReference type="Proteomes" id="UP001175000"/>
    </source>
</evidence>
<name>A0AA39XGW5_9PEZI</name>
<proteinExistence type="predicted"/>
<keyword evidence="3" id="KW-1185">Reference proteome</keyword>
<sequence>MSPTCRAPLQPPVRPSQVGPDLGGNGETNPTNKGLMTPAVAPGRHSSLGKLPRLKLKLASDPCDSPTVTWTPTFSTFPIVCKATPIYTRTRP</sequence>
<organism evidence="2 3">
    <name type="scientific">Immersiella caudata</name>
    <dbReference type="NCBI Taxonomy" id="314043"/>
    <lineage>
        <taxon>Eukaryota</taxon>
        <taxon>Fungi</taxon>
        <taxon>Dikarya</taxon>
        <taxon>Ascomycota</taxon>
        <taxon>Pezizomycotina</taxon>
        <taxon>Sordariomycetes</taxon>
        <taxon>Sordariomycetidae</taxon>
        <taxon>Sordariales</taxon>
        <taxon>Lasiosphaeriaceae</taxon>
        <taxon>Immersiella</taxon>
    </lineage>
</organism>
<evidence type="ECO:0000313" key="2">
    <source>
        <dbReference type="EMBL" id="KAK0633699.1"/>
    </source>
</evidence>
<comment type="caution">
    <text evidence="2">The sequence shown here is derived from an EMBL/GenBank/DDBJ whole genome shotgun (WGS) entry which is preliminary data.</text>
</comment>
<protein>
    <submittedName>
        <fullName evidence="2">Uncharacterized protein</fullName>
    </submittedName>
</protein>
<evidence type="ECO:0000256" key="1">
    <source>
        <dbReference type="SAM" id="MobiDB-lite"/>
    </source>
</evidence>
<accession>A0AA39XGW5</accession>
<dbReference type="EMBL" id="JAULSU010000001">
    <property type="protein sequence ID" value="KAK0633699.1"/>
    <property type="molecule type" value="Genomic_DNA"/>
</dbReference>